<dbReference type="SUPFAM" id="SSF54001">
    <property type="entry name" value="Cysteine proteinases"/>
    <property type="match status" value="1"/>
</dbReference>
<keyword evidence="3" id="KW-0862">Zinc</keyword>
<dbReference type="CDD" id="cd22751">
    <property type="entry name" value="OTU_plant_OTU9-like"/>
    <property type="match status" value="1"/>
</dbReference>
<dbReference type="Gene3D" id="3.90.70.80">
    <property type="match status" value="1"/>
</dbReference>
<dbReference type="PROSITE" id="PS01358">
    <property type="entry name" value="ZF_RANBP2_1"/>
    <property type="match status" value="1"/>
</dbReference>
<name>G0UMI3_TRYCI</name>
<dbReference type="VEuPathDB" id="TriTrypDB:TcIL3000_5_830"/>
<dbReference type="EMBL" id="HE575318">
    <property type="protein sequence ID" value="CCC90389.1"/>
    <property type="molecule type" value="Genomic_DNA"/>
</dbReference>
<feature type="compositionally biased region" description="Basic and acidic residues" evidence="4">
    <location>
        <begin position="601"/>
        <end position="612"/>
    </location>
</feature>
<dbReference type="GO" id="GO:0008270">
    <property type="term" value="F:zinc ion binding"/>
    <property type="evidence" value="ECO:0007669"/>
    <property type="project" value="UniProtKB-KW"/>
</dbReference>
<dbReference type="PANTHER" id="PTHR12419:SF111">
    <property type="entry name" value="OVARIAN TUMOR DOMAIN-CONTAINING DEUBIQUITINATING ENZYME 9"/>
    <property type="match status" value="1"/>
</dbReference>
<evidence type="ECO:0000259" key="5">
    <source>
        <dbReference type="PROSITE" id="PS50802"/>
    </source>
</evidence>
<gene>
    <name evidence="6" type="ORF">TCIL3000_5_830</name>
</gene>
<dbReference type="InterPro" id="IPR050704">
    <property type="entry name" value="Peptidase_C85-like"/>
</dbReference>
<feature type="region of interest" description="Disordered" evidence="4">
    <location>
        <begin position="33"/>
        <end position="57"/>
    </location>
</feature>
<feature type="compositionally biased region" description="Basic and acidic residues" evidence="4">
    <location>
        <begin position="726"/>
        <end position="736"/>
    </location>
</feature>
<evidence type="ECO:0000313" key="6">
    <source>
        <dbReference type="EMBL" id="CCC90389.1"/>
    </source>
</evidence>
<sequence length="916" mass="101765">MTRLTDLIAEKFIRDSATRDVLFLSRNSLGRGSANPAGNASGASTPTTYSGSHGMKSPDPRRCWLCSARIKHITSDDVQLCFTCLRVAFQEIIMPLINQPQRQKTSAAFISKIAQVESIEASGTSLPRLPGVVASPLTSMTDAVPVGGSAPQQTPQPPGSTNLDPANDARRVSTRDSLPPNGASVDPRGFDDVPKELRHIRGCTTSEEPGIRCPVCYEICNAEDNRLSRCHAAKTLHLVWVCLACENINTQNVDRCYHCSASLMWTCLHCSVTQKSLCTEEGLRECSNCHSISTPIDVLRSLKLTTKPGTEARANAGSSAECNIMGTGGDVGVAVEFGVNDPDTLAEKARQEEIEAGRIRLDRRIRQLGVGRVNEQLSDGNCLFRAIATQLLGEPDAHMTIRRLVVGYMKSCAENYKFLFDGDDEWHTYLSNMCCSGFWGDELCLNAASRCFHVNIHVITSAEVRWHLVFRYDELKDSTTTSYGGPDAHTLPGGPESINLFLVYIAPVHYNDITVFPSEIIPLNACITEKLESMMNTERKHQLGGNVAGMSGSRTDELWPGWYSSEGHGDQLQRTYSERPPSRHSELGHASLHGDQLQRTYSERPPSRHSELGHASLHGDQLQRTYNERPPSRHSELGRASLHGDQLQRTYNERPPSRHSELGHASLHGDQLQRTYNERPPSRHSELGHASLHGDQLQRTYNERPPSRHSELGRASLHGDQLQRTYSERPPSRHSELDQVLQRLEEQLWLKRSGYCDKSCSDSALGDHEGWLVLNCNGYNIFKRDTEARSAQTRWKQQSSKGDDQRPWMPDRGPSKPRIQATQAERSSRCLSRDLPSYLSTRPQPAALPPDTARSTCSVAPPKSSQRLRPATFSGRLQQQDSAPGSVPQLRIQGSRATHNILPFADIRNKRIYKGS</sequence>
<dbReference type="Pfam" id="PF02338">
    <property type="entry name" value="OTU"/>
    <property type="match status" value="1"/>
</dbReference>
<feature type="compositionally biased region" description="Basic and acidic residues" evidence="4">
    <location>
        <begin position="651"/>
        <end position="662"/>
    </location>
</feature>
<evidence type="ECO:0000256" key="1">
    <source>
        <dbReference type="ARBA" id="ARBA00022723"/>
    </source>
</evidence>
<feature type="compositionally biased region" description="Polar residues" evidence="4">
    <location>
        <begin position="790"/>
        <end position="800"/>
    </location>
</feature>
<dbReference type="InterPro" id="IPR038765">
    <property type="entry name" value="Papain-like_cys_pep_sf"/>
</dbReference>
<feature type="region of interest" description="Disordered" evidence="4">
    <location>
        <begin position="790"/>
        <end position="888"/>
    </location>
</feature>
<feature type="compositionally biased region" description="Low complexity" evidence="4">
    <location>
        <begin position="33"/>
        <end position="44"/>
    </location>
</feature>
<reference evidence="6" key="1">
    <citation type="journal article" date="2012" name="Proc. Natl. Acad. Sci. U.S.A.">
        <title>Antigenic diversity is generated by distinct evolutionary mechanisms in African trypanosome species.</title>
        <authorList>
            <person name="Jackson A.P."/>
            <person name="Berry A."/>
            <person name="Aslett M."/>
            <person name="Allison H.C."/>
            <person name="Burton P."/>
            <person name="Vavrova-Anderson J."/>
            <person name="Brown R."/>
            <person name="Browne H."/>
            <person name="Corton N."/>
            <person name="Hauser H."/>
            <person name="Gamble J."/>
            <person name="Gilderthorp R."/>
            <person name="Marcello L."/>
            <person name="McQuillan J."/>
            <person name="Otto T.D."/>
            <person name="Quail M.A."/>
            <person name="Sanders M.J."/>
            <person name="van Tonder A."/>
            <person name="Ginger M.L."/>
            <person name="Field M.C."/>
            <person name="Barry J.D."/>
            <person name="Hertz-Fowler C."/>
            <person name="Berriman M."/>
        </authorList>
    </citation>
    <scope>NUCLEOTIDE SEQUENCE</scope>
    <source>
        <strain evidence="6">IL3000</strain>
    </source>
</reference>
<evidence type="ECO:0000256" key="4">
    <source>
        <dbReference type="SAM" id="MobiDB-lite"/>
    </source>
</evidence>
<dbReference type="AlphaFoldDB" id="G0UMI3"/>
<protein>
    <recommendedName>
        <fullName evidence="5">OTU domain-containing protein</fullName>
    </recommendedName>
</protein>
<proteinExistence type="predicted"/>
<evidence type="ECO:0000256" key="2">
    <source>
        <dbReference type="ARBA" id="ARBA00022771"/>
    </source>
</evidence>
<evidence type="ECO:0000256" key="3">
    <source>
        <dbReference type="ARBA" id="ARBA00022833"/>
    </source>
</evidence>
<organism evidence="6">
    <name type="scientific">Trypanosoma congolense (strain IL3000)</name>
    <dbReference type="NCBI Taxonomy" id="1068625"/>
    <lineage>
        <taxon>Eukaryota</taxon>
        <taxon>Discoba</taxon>
        <taxon>Euglenozoa</taxon>
        <taxon>Kinetoplastea</taxon>
        <taxon>Metakinetoplastina</taxon>
        <taxon>Trypanosomatida</taxon>
        <taxon>Trypanosomatidae</taxon>
        <taxon>Trypanosoma</taxon>
        <taxon>Nannomonas</taxon>
    </lineage>
</organism>
<feature type="region of interest" description="Disordered" evidence="4">
    <location>
        <begin position="569"/>
        <end position="736"/>
    </location>
</feature>
<keyword evidence="2" id="KW-0863">Zinc-finger</keyword>
<dbReference type="GO" id="GO:0016579">
    <property type="term" value="P:protein deubiquitination"/>
    <property type="evidence" value="ECO:0007669"/>
    <property type="project" value="TreeGrafter"/>
</dbReference>
<dbReference type="PROSITE" id="PS50802">
    <property type="entry name" value="OTU"/>
    <property type="match status" value="1"/>
</dbReference>
<dbReference type="PANTHER" id="PTHR12419">
    <property type="entry name" value="OTU DOMAIN CONTAINING PROTEIN"/>
    <property type="match status" value="1"/>
</dbReference>
<feature type="region of interest" description="Disordered" evidence="4">
    <location>
        <begin position="140"/>
        <end position="193"/>
    </location>
</feature>
<feature type="compositionally biased region" description="Basic and acidic residues" evidence="4">
    <location>
        <begin position="626"/>
        <end position="637"/>
    </location>
</feature>
<feature type="compositionally biased region" description="Basic and acidic residues" evidence="4">
    <location>
        <begin position="676"/>
        <end position="687"/>
    </location>
</feature>
<feature type="compositionally biased region" description="Basic and acidic residues" evidence="4">
    <location>
        <begin position="701"/>
        <end position="712"/>
    </location>
</feature>
<feature type="compositionally biased region" description="Basic and acidic residues" evidence="4">
    <location>
        <begin position="569"/>
        <end position="587"/>
    </location>
</feature>
<dbReference type="InterPro" id="IPR003323">
    <property type="entry name" value="OTU_dom"/>
</dbReference>
<dbReference type="InterPro" id="IPR001876">
    <property type="entry name" value="Znf_RanBP2"/>
</dbReference>
<keyword evidence="1" id="KW-0479">Metal-binding</keyword>
<feature type="domain" description="OTU" evidence="5">
    <location>
        <begin position="371"/>
        <end position="516"/>
    </location>
</feature>
<accession>G0UMI3</accession>
<dbReference type="GO" id="GO:0004843">
    <property type="term" value="F:cysteine-type deubiquitinase activity"/>
    <property type="evidence" value="ECO:0007669"/>
    <property type="project" value="TreeGrafter"/>
</dbReference>
<feature type="compositionally biased region" description="Polar residues" evidence="4">
    <location>
        <begin position="853"/>
        <end position="867"/>
    </location>
</feature>